<feature type="signal peptide" evidence="2">
    <location>
        <begin position="1"/>
        <end position="30"/>
    </location>
</feature>
<evidence type="ECO:0000256" key="1">
    <source>
        <dbReference type="ARBA" id="ARBA00022801"/>
    </source>
</evidence>
<gene>
    <name evidence="4" type="ORF">ACFOOT_07895</name>
</gene>
<dbReference type="RefSeq" id="WP_191322599.1">
    <property type="nucleotide sequence ID" value="NZ_BMZP01000001.1"/>
</dbReference>
<dbReference type="InterPro" id="IPR000073">
    <property type="entry name" value="AB_hydrolase_1"/>
</dbReference>
<dbReference type="PROSITE" id="PS00708">
    <property type="entry name" value="PRO_ENDOPEP_SER"/>
    <property type="match status" value="1"/>
</dbReference>
<comment type="caution">
    <text evidence="4">The sequence shown here is derived from an EMBL/GenBank/DDBJ whole genome shotgun (WGS) entry which is preliminary data.</text>
</comment>
<evidence type="ECO:0000313" key="5">
    <source>
        <dbReference type="Proteomes" id="UP001595683"/>
    </source>
</evidence>
<keyword evidence="5" id="KW-1185">Reference proteome</keyword>
<proteinExistence type="predicted"/>
<accession>A0ABV7V1Q8</accession>
<dbReference type="Proteomes" id="UP001595683">
    <property type="component" value="Unassembled WGS sequence"/>
</dbReference>
<sequence length="529" mass="54735">MTKWIAARRMALLMAALCLVDAGGANRLWAASVSTARATEQGAALPVVGVEDWAVYGTAYSYQHDAAVPGGGVVIVSPGTKPVEPWSSGATMPLPHGIVAGEPVSAVFWARAARDTRVTIGFQGSAPGYARFASREVMLTPQWQPVTIEGIAPPDIATNPQSLSVPLGLAGVDVRLGPVAFQRGKADAAKAMRAFAAFRPAQVVEDVRIPSETGVMLAGTLHLPVMPARAPFPLVLLIQGHGPNGRGGFPEIIRYLTAHGIAALEYDKRGVGQSSGVYKEDIARLSADAAAAVAAMRRRPDIDGRRIALVGHSQGGVIAPAVAAADPGIAAVVTLAGSVGDGLPALRRALVNQMVAAGRPRDVATAAIDAVITLLQARIDGKDAATVANLRAAVVARFEAARFARPQAEGALAMIDTEEAQGANKLHSASDLRAIHCPVLAVFASKDPLVIAADEAAQARLALADNPRGNVVVLDGLSHWFQEGAVTGGEEEIARLGPNAGSPRLVNLVVGWLVQAFAEARPQGGVALH</sequence>
<protein>
    <submittedName>
        <fullName evidence="4">Alpha/beta fold hydrolase</fullName>
    </submittedName>
</protein>
<feature type="domain" description="AB hydrolase-1" evidence="3">
    <location>
        <begin position="236"/>
        <end position="483"/>
    </location>
</feature>
<reference evidence="5" key="1">
    <citation type="journal article" date="2019" name="Int. J. Syst. Evol. Microbiol.">
        <title>The Global Catalogue of Microorganisms (GCM) 10K type strain sequencing project: providing services to taxonomists for standard genome sequencing and annotation.</title>
        <authorList>
            <consortium name="The Broad Institute Genomics Platform"/>
            <consortium name="The Broad Institute Genome Sequencing Center for Infectious Disease"/>
            <person name="Wu L."/>
            <person name="Ma J."/>
        </authorList>
    </citation>
    <scope>NUCLEOTIDE SEQUENCE [LARGE SCALE GENOMIC DNA]</scope>
    <source>
        <strain evidence="5">KCTC 42224</strain>
    </source>
</reference>
<evidence type="ECO:0000256" key="2">
    <source>
        <dbReference type="SAM" id="SignalP"/>
    </source>
</evidence>
<dbReference type="InterPro" id="IPR053145">
    <property type="entry name" value="AB_hydrolase_Est10"/>
</dbReference>
<evidence type="ECO:0000259" key="3">
    <source>
        <dbReference type="Pfam" id="PF12697"/>
    </source>
</evidence>
<feature type="chain" id="PRO_5047538985" evidence="2">
    <location>
        <begin position="31"/>
        <end position="529"/>
    </location>
</feature>
<dbReference type="Gene3D" id="2.60.120.260">
    <property type="entry name" value="Galactose-binding domain-like"/>
    <property type="match status" value="1"/>
</dbReference>
<keyword evidence="2" id="KW-0732">Signal</keyword>
<name>A0ABV7V1Q8_9SPHN</name>
<dbReference type="Gene3D" id="3.40.50.1820">
    <property type="entry name" value="alpha/beta hydrolase"/>
    <property type="match status" value="1"/>
</dbReference>
<dbReference type="PANTHER" id="PTHR43265">
    <property type="entry name" value="ESTERASE ESTD"/>
    <property type="match status" value="1"/>
</dbReference>
<dbReference type="PANTHER" id="PTHR43265:SF1">
    <property type="entry name" value="ESTERASE ESTD"/>
    <property type="match status" value="1"/>
</dbReference>
<dbReference type="EMBL" id="JBHRYE010000011">
    <property type="protein sequence ID" value="MFC3671343.1"/>
    <property type="molecule type" value="Genomic_DNA"/>
</dbReference>
<dbReference type="InterPro" id="IPR029058">
    <property type="entry name" value="AB_hydrolase_fold"/>
</dbReference>
<keyword evidence="1 4" id="KW-0378">Hydrolase</keyword>
<dbReference type="InterPro" id="IPR002471">
    <property type="entry name" value="Pept_S9_AS"/>
</dbReference>
<dbReference type="GO" id="GO:0016787">
    <property type="term" value="F:hydrolase activity"/>
    <property type="evidence" value="ECO:0007669"/>
    <property type="project" value="UniProtKB-KW"/>
</dbReference>
<dbReference type="Pfam" id="PF12697">
    <property type="entry name" value="Abhydrolase_6"/>
    <property type="match status" value="1"/>
</dbReference>
<dbReference type="SUPFAM" id="SSF53474">
    <property type="entry name" value="alpha/beta-Hydrolases"/>
    <property type="match status" value="1"/>
</dbReference>
<organism evidence="4 5">
    <name type="scientific">Novosphingobium pokkalii</name>
    <dbReference type="NCBI Taxonomy" id="1770194"/>
    <lineage>
        <taxon>Bacteria</taxon>
        <taxon>Pseudomonadati</taxon>
        <taxon>Pseudomonadota</taxon>
        <taxon>Alphaproteobacteria</taxon>
        <taxon>Sphingomonadales</taxon>
        <taxon>Sphingomonadaceae</taxon>
        <taxon>Novosphingobium</taxon>
    </lineage>
</organism>
<evidence type="ECO:0000313" key="4">
    <source>
        <dbReference type="EMBL" id="MFC3671343.1"/>
    </source>
</evidence>